<gene>
    <name evidence="1" type="ORF">QVD17_28118</name>
</gene>
<evidence type="ECO:0000313" key="2">
    <source>
        <dbReference type="Proteomes" id="UP001229421"/>
    </source>
</evidence>
<keyword evidence="2" id="KW-1185">Reference proteome</keyword>
<dbReference type="EMBL" id="JAUHHV010000007">
    <property type="protein sequence ID" value="KAK1418964.1"/>
    <property type="molecule type" value="Genomic_DNA"/>
</dbReference>
<dbReference type="Proteomes" id="UP001229421">
    <property type="component" value="Unassembled WGS sequence"/>
</dbReference>
<organism evidence="1 2">
    <name type="scientific">Tagetes erecta</name>
    <name type="common">African marigold</name>
    <dbReference type="NCBI Taxonomy" id="13708"/>
    <lineage>
        <taxon>Eukaryota</taxon>
        <taxon>Viridiplantae</taxon>
        <taxon>Streptophyta</taxon>
        <taxon>Embryophyta</taxon>
        <taxon>Tracheophyta</taxon>
        <taxon>Spermatophyta</taxon>
        <taxon>Magnoliopsida</taxon>
        <taxon>eudicotyledons</taxon>
        <taxon>Gunneridae</taxon>
        <taxon>Pentapetalae</taxon>
        <taxon>asterids</taxon>
        <taxon>campanulids</taxon>
        <taxon>Asterales</taxon>
        <taxon>Asteraceae</taxon>
        <taxon>Asteroideae</taxon>
        <taxon>Heliantheae alliance</taxon>
        <taxon>Tageteae</taxon>
        <taxon>Tagetes</taxon>
    </lineage>
</organism>
<comment type="caution">
    <text evidence="1">The sequence shown here is derived from an EMBL/GenBank/DDBJ whole genome shotgun (WGS) entry which is preliminary data.</text>
</comment>
<name>A0AAD8KA68_TARER</name>
<evidence type="ECO:0000313" key="1">
    <source>
        <dbReference type="EMBL" id="KAK1418964.1"/>
    </source>
</evidence>
<reference evidence="1" key="1">
    <citation type="journal article" date="2023" name="bioRxiv">
        <title>Improved chromosome-level genome assembly for marigold (Tagetes erecta).</title>
        <authorList>
            <person name="Jiang F."/>
            <person name="Yuan L."/>
            <person name="Wang S."/>
            <person name="Wang H."/>
            <person name="Xu D."/>
            <person name="Wang A."/>
            <person name="Fan W."/>
        </authorList>
    </citation>
    <scope>NUCLEOTIDE SEQUENCE</scope>
    <source>
        <strain evidence="1">WSJ</strain>
        <tissue evidence="1">Leaf</tissue>
    </source>
</reference>
<dbReference type="AlphaFoldDB" id="A0AAD8KA68"/>
<accession>A0AAD8KA68</accession>
<proteinExistence type="predicted"/>
<protein>
    <submittedName>
        <fullName evidence="1">Uncharacterized protein</fullName>
    </submittedName>
</protein>
<sequence>MVASCRLGEHNLITCATYSVKRIFFFNYKGVKLETYNMKQYTICKLRIKELNTIHIFQQSNRFCSF</sequence>